<feature type="compositionally biased region" description="Basic and acidic residues" evidence="1">
    <location>
        <begin position="103"/>
        <end position="112"/>
    </location>
</feature>
<protein>
    <submittedName>
        <fullName evidence="3">NifU family protein</fullName>
    </submittedName>
</protein>
<evidence type="ECO:0000313" key="4">
    <source>
        <dbReference type="Proteomes" id="UP000607197"/>
    </source>
</evidence>
<evidence type="ECO:0000259" key="2">
    <source>
        <dbReference type="Pfam" id="PF01106"/>
    </source>
</evidence>
<sequence>MSETADGEDLHSRVETWLTAQMPIIQMHGGNSAVRKADPDDGEVVVELGGACSGCGISPRTAHRIKTDLAAEFPAVEEVTVRFQDDGTAGWDEQQPESVMGIDRNEGGRGGRGEGSPASDAHF</sequence>
<dbReference type="GO" id="GO:0051536">
    <property type="term" value="F:iron-sulfur cluster binding"/>
    <property type="evidence" value="ECO:0007669"/>
    <property type="project" value="InterPro"/>
</dbReference>
<comment type="caution">
    <text evidence="3">The sequence shown here is derived from an EMBL/GenBank/DDBJ whole genome shotgun (WGS) entry which is preliminary data.</text>
</comment>
<dbReference type="InterPro" id="IPR034904">
    <property type="entry name" value="FSCA_dom_sf"/>
</dbReference>
<dbReference type="Pfam" id="PF01106">
    <property type="entry name" value="NifU"/>
    <property type="match status" value="1"/>
</dbReference>
<reference evidence="3" key="1">
    <citation type="journal article" date="2014" name="Int. J. Syst. Evol. Microbiol.">
        <title>Complete genome sequence of Corynebacterium casei LMG S-19264T (=DSM 44701T), isolated from a smear-ripened cheese.</title>
        <authorList>
            <consortium name="US DOE Joint Genome Institute (JGI-PGF)"/>
            <person name="Walter F."/>
            <person name="Albersmeier A."/>
            <person name="Kalinowski J."/>
            <person name="Ruckert C."/>
        </authorList>
    </citation>
    <scope>NUCLEOTIDE SEQUENCE</scope>
    <source>
        <strain evidence="3">JCM 19596</strain>
    </source>
</reference>
<gene>
    <name evidence="3" type="ORF">GCM10009039_30020</name>
</gene>
<evidence type="ECO:0000313" key="3">
    <source>
        <dbReference type="EMBL" id="GGL69979.1"/>
    </source>
</evidence>
<evidence type="ECO:0000256" key="1">
    <source>
        <dbReference type="SAM" id="MobiDB-lite"/>
    </source>
</evidence>
<dbReference type="Proteomes" id="UP000607197">
    <property type="component" value="Unassembled WGS sequence"/>
</dbReference>
<dbReference type="Gene3D" id="3.30.300.130">
    <property type="entry name" value="Fe-S cluster assembly (FSCA)"/>
    <property type="match status" value="1"/>
</dbReference>
<feature type="region of interest" description="Disordered" evidence="1">
    <location>
        <begin position="86"/>
        <end position="123"/>
    </location>
</feature>
<dbReference type="SUPFAM" id="SSF117916">
    <property type="entry name" value="Fe-S cluster assembly (FSCA) domain-like"/>
    <property type="match status" value="1"/>
</dbReference>
<organism evidence="3 4">
    <name type="scientific">Halocalculus aciditolerans</name>
    <dbReference type="NCBI Taxonomy" id="1383812"/>
    <lineage>
        <taxon>Archaea</taxon>
        <taxon>Methanobacteriati</taxon>
        <taxon>Methanobacteriota</taxon>
        <taxon>Stenosarchaea group</taxon>
        <taxon>Halobacteria</taxon>
        <taxon>Halobacteriales</taxon>
        <taxon>Halobacteriaceae</taxon>
        <taxon>Halocalculus</taxon>
    </lineage>
</organism>
<dbReference type="AlphaFoldDB" id="A0A830FAB7"/>
<dbReference type="InterPro" id="IPR001075">
    <property type="entry name" value="NIF_FeS_clus_asmbl_NifU_C"/>
</dbReference>
<dbReference type="EMBL" id="BMPG01000005">
    <property type="protein sequence ID" value="GGL69979.1"/>
    <property type="molecule type" value="Genomic_DNA"/>
</dbReference>
<proteinExistence type="predicted"/>
<reference evidence="3" key="2">
    <citation type="submission" date="2020-09" db="EMBL/GenBank/DDBJ databases">
        <authorList>
            <person name="Sun Q."/>
            <person name="Ohkuma M."/>
        </authorList>
    </citation>
    <scope>NUCLEOTIDE SEQUENCE</scope>
    <source>
        <strain evidence="3">JCM 19596</strain>
    </source>
</reference>
<feature type="domain" description="NIF system FeS cluster assembly NifU C-terminal" evidence="2">
    <location>
        <begin position="23"/>
        <end position="79"/>
    </location>
</feature>
<dbReference type="GO" id="GO:0016226">
    <property type="term" value="P:iron-sulfur cluster assembly"/>
    <property type="evidence" value="ECO:0007669"/>
    <property type="project" value="InterPro"/>
</dbReference>
<name>A0A830FAB7_9EURY</name>
<dbReference type="OrthoDB" id="161232at2157"/>
<dbReference type="RefSeq" id="WP_188980387.1">
    <property type="nucleotide sequence ID" value="NZ_BMPG01000005.1"/>
</dbReference>
<dbReference type="GO" id="GO:0005506">
    <property type="term" value="F:iron ion binding"/>
    <property type="evidence" value="ECO:0007669"/>
    <property type="project" value="InterPro"/>
</dbReference>
<keyword evidence="4" id="KW-1185">Reference proteome</keyword>
<accession>A0A830FAB7</accession>